<feature type="coiled-coil region" evidence="2">
    <location>
        <begin position="28"/>
        <end position="80"/>
    </location>
</feature>
<dbReference type="GO" id="GO:0003676">
    <property type="term" value="F:nucleic acid binding"/>
    <property type="evidence" value="ECO:0007669"/>
    <property type="project" value="InterPro"/>
</dbReference>
<dbReference type="GO" id="GO:0003824">
    <property type="term" value="F:catalytic activity"/>
    <property type="evidence" value="ECO:0007669"/>
    <property type="project" value="UniProtKB-KW"/>
</dbReference>
<evidence type="ECO:0000313" key="5">
    <source>
        <dbReference type="EMBL" id="CAN72209.1"/>
    </source>
</evidence>
<dbReference type="InterPro" id="IPR043502">
    <property type="entry name" value="DNA/RNA_pol_sf"/>
</dbReference>
<dbReference type="InterPro" id="IPR041577">
    <property type="entry name" value="RT_RNaseH_2"/>
</dbReference>
<protein>
    <recommendedName>
        <fullName evidence="4">Integrase catalytic domain-containing protein</fullName>
    </recommendedName>
</protein>
<reference evidence="5" key="1">
    <citation type="journal article" date="2007" name="PLoS ONE">
        <title>The first genome sequence of an elite grapevine cultivar (Pinot noir Vitis vinifera L.): coping with a highly heterozygous genome.</title>
        <authorList>
            <person name="Velasco R."/>
            <person name="Zharkikh A."/>
            <person name="Troggio M."/>
            <person name="Cartwright D.A."/>
            <person name="Cestaro A."/>
            <person name="Pruss D."/>
            <person name="Pindo M."/>
            <person name="FitzGerald L.M."/>
            <person name="Vezzulli S."/>
            <person name="Reid J."/>
            <person name="Malacarne G."/>
            <person name="Iliev D."/>
            <person name="Coppola G."/>
            <person name="Wardell B."/>
            <person name="Micheletti D."/>
            <person name="Macalma T."/>
            <person name="Facci M."/>
            <person name="Mitchell J.T."/>
            <person name="Perazzolli M."/>
            <person name="Eldredge G."/>
            <person name="Gatto P."/>
            <person name="Oyzerski R."/>
            <person name="Moretto M."/>
            <person name="Gutin N."/>
            <person name="Stefanini M."/>
            <person name="Chen Y."/>
            <person name="Segala C."/>
            <person name="Davenport C."/>
            <person name="Dematte L."/>
            <person name="Mraz A."/>
            <person name="Battilana J."/>
            <person name="Stormo K."/>
            <person name="Costa F."/>
            <person name="Tao Q."/>
            <person name="Si-Ammour A."/>
            <person name="Harkins T."/>
            <person name="Lackey A."/>
            <person name="Perbost C."/>
            <person name="Taillon B."/>
            <person name="Stella A."/>
            <person name="Solovyev V."/>
            <person name="Fawcett J.A."/>
            <person name="Sterck L."/>
            <person name="Vandepoele K."/>
            <person name="Grando S.M."/>
            <person name="Toppo S."/>
            <person name="Moser C."/>
            <person name="Lanchbury J."/>
            <person name="Bogden R."/>
            <person name="Skolnick M."/>
            <person name="Sgaramella V."/>
            <person name="Bhatnagar S.K."/>
            <person name="Fontana P."/>
            <person name="Gutin A."/>
            <person name="Van de Peer Y."/>
            <person name="Salamini F."/>
            <person name="Viola R."/>
        </authorList>
    </citation>
    <scope>NUCLEOTIDE SEQUENCE</scope>
</reference>
<dbReference type="InterPro" id="IPR056924">
    <property type="entry name" value="SH3_Tf2-1"/>
</dbReference>
<dbReference type="Pfam" id="PF24626">
    <property type="entry name" value="SH3_Tf2-1"/>
    <property type="match status" value="1"/>
</dbReference>
<evidence type="ECO:0000256" key="2">
    <source>
        <dbReference type="SAM" id="Coils"/>
    </source>
</evidence>
<dbReference type="SUPFAM" id="SSF53098">
    <property type="entry name" value="Ribonuclease H-like"/>
    <property type="match status" value="1"/>
</dbReference>
<dbReference type="InterPro" id="IPR050951">
    <property type="entry name" value="Retrovirus_Pol_polyprotein"/>
</dbReference>
<evidence type="ECO:0000256" key="1">
    <source>
        <dbReference type="ARBA" id="ARBA00023268"/>
    </source>
</evidence>
<dbReference type="InterPro" id="IPR045358">
    <property type="entry name" value="Ty3_capsid"/>
</dbReference>
<feature type="region of interest" description="Disordered" evidence="3">
    <location>
        <begin position="1040"/>
        <end position="1060"/>
    </location>
</feature>
<dbReference type="Gene3D" id="3.30.420.10">
    <property type="entry name" value="Ribonuclease H-like superfamily/Ribonuclease H"/>
    <property type="match status" value="1"/>
</dbReference>
<dbReference type="InterPro" id="IPR036397">
    <property type="entry name" value="RNaseH_sf"/>
</dbReference>
<dbReference type="InterPro" id="IPR001584">
    <property type="entry name" value="Integrase_cat-core"/>
</dbReference>
<sequence length="1060" mass="122875">MSGSNVEETSEQTRGREMKHTAWGRDMKDKSRDALANMEARLSKVELTMADTREMVDLIEQGMEKGLEDLRKQIQDLREGVLGSQVQSMAHEEFMSFQDKVMSMFASVESRTEALVASMETRDQEIRQELVIYKTAVSARVMATHEAPRVEVPKPHTFSGKRDAKELDNFLWHMERYFEVIALTDEATKVRTVTLYLTDNATLWWSRRFADIEKRTCTIDTWDAFKRKIKMQFYLEDLAYLVRKSMKRLKHTGSIREYVKEFSTLMLEIPNMAEEELLFNFIDNLQSWAEQELRRRGVQDLATTMVVAKSLVDYRRGDSSKSKSPSKGLVNGKITKALVDIGATHNFVSKDEKVKVVPLLFLRSMAILEEEKLCMVPTVIEGMLKTPMLSAMQVKKGLKRKEVTYLATLKEGRDDGSGEPMSKEIEGVLDEFKDVMSPKLFKGLPLRRKKDHMIELESGTKPPAMGPYRMAPPELEEPRRQLKELLDVGFIQPFKAPYGASVLFQKKHDGSLWMCIDYWALNKVTVNNKYLIPLIADLFDQLGRARYFTKLDLGLGYYQVRIAEGDEPKATCVTKYDSYEFLVMPFGLTNALATFYTLMNKIFHPYLDKFMVVYLDDIVIYSNTLKEHVEHLKKEEVSFLGHRINDGKLMMDDSKVKAIQEWNPPTKVPQLRSFLGLVNYYRRFIKGYSARVAPLIDLLKKNKVWEWDERCQQAFEDLKKAMTEEPVLTLPDHTKVFEVHTDASDFAIGGVLMQERHPIAFESRKLNDTEKRYIVETYVRTCLACQQDKVDQRQPRGLLEPLPMVERPWDNVTMDFIIGLPKLEDIGSIIVVVDRFSKYSTFIAAPTDCTAEETARLFLKHVVKYWGLPKFIISDRNPHFTGKFWTELFKLMSSELHFSISFHPQMDGQTERVNALLELHLRYFVSANQNDWAKLLDIAQFLYNLQKTRSYLDKAAKKMKKWVDKKRRHTKYKDRDKVLVKLLPQQFKSLRLVHQGLVRRYEGPFPILGKVGKVSYRVKLSPRLKIHHVFHVSYLKPYHEDKDDPSQGLSKKAPTAVVTS</sequence>
<dbReference type="EMBL" id="AM454292">
    <property type="protein sequence ID" value="CAN72209.1"/>
    <property type="molecule type" value="Genomic_DNA"/>
</dbReference>
<dbReference type="FunFam" id="3.30.70.270:FF:000026">
    <property type="entry name" value="Transposon Ty3-G Gag-Pol polyprotein"/>
    <property type="match status" value="1"/>
</dbReference>
<dbReference type="PROSITE" id="PS50994">
    <property type="entry name" value="INTEGRASE"/>
    <property type="match status" value="1"/>
</dbReference>
<feature type="domain" description="Integrase catalytic" evidence="4">
    <location>
        <begin position="804"/>
        <end position="966"/>
    </location>
</feature>
<dbReference type="PANTHER" id="PTHR37984">
    <property type="entry name" value="PROTEIN CBG26694"/>
    <property type="match status" value="1"/>
</dbReference>
<proteinExistence type="predicted"/>
<feature type="region of interest" description="Disordered" evidence="3">
    <location>
        <begin position="1"/>
        <end position="21"/>
    </location>
</feature>
<gene>
    <name evidence="5" type="ORF">VITISV_020909</name>
</gene>
<dbReference type="Pfam" id="PF00078">
    <property type="entry name" value="RVT_1"/>
    <property type="match status" value="1"/>
</dbReference>
<dbReference type="InterPro" id="IPR043128">
    <property type="entry name" value="Rev_trsase/Diguanyl_cyclase"/>
</dbReference>
<keyword evidence="2" id="KW-0175">Coiled coil</keyword>
<evidence type="ECO:0000259" key="4">
    <source>
        <dbReference type="PROSITE" id="PS50994"/>
    </source>
</evidence>
<dbReference type="PANTHER" id="PTHR37984:SF5">
    <property type="entry name" value="PROTEIN NYNRIN-LIKE"/>
    <property type="match status" value="1"/>
</dbReference>
<accession>A5BCA5</accession>
<dbReference type="InterPro" id="IPR000477">
    <property type="entry name" value="RT_dom"/>
</dbReference>
<dbReference type="CDD" id="cd01647">
    <property type="entry name" value="RT_LTR"/>
    <property type="match status" value="1"/>
</dbReference>
<dbReference type="GO" id="GO:0015074">
    <property type="term" value="P:DNA integration"/>
    <property type="evidence" value="ECO:0007669"/>
    <property type="project" value="InterPro"/>
</dbReference>
<keyword evidence="1" id="KW-0511">Multifunctional enzyme</keyword>
<dbReference type="InterPro" id="IPR012337">
    <property type="entry name" value="RNaseH-like_sf"/>
</dbReference>
<dbReference type="SUPFAM" id="SSF56672">
    <property type="entry name" value="DNA/RNA polymerases"/>
    <property type="match status" value="1"/>
</dbReference>
<evidence type="ECO:0000256" key="3">
    <source>
        <dbReference type="SAM" id="MobiDB-lite"/>
    </source>
</evidence>
<dbReference type="Gene3D" id="3.10.10.10">
    <property type="entry name" value="HIV Type 1 Reverse Transcriptase, subunit A, domain 1"/>
    <property type="match status" value="1"/>
</dbReference>
<dbReference type="Pfam" id="PF17919">
    <property type="entry name" value="RT_RNaseH_2"/>
    <property type="match status" value="1"/>
</dbReference>
<dbReference type="Gene3D" id="3.30.70.270">
    <property type="match status" value="2"/>
</dbReference>
<feature type="compositionally biased region" description="Basic and acidic residues" evidence="3">
    <location>
        <begin position="11"/>
        <end position="21"/>
    </location>
</feature>
<dbReference type="AlphaFoldDB" id="A5BCA5"/>
<organism evidence="5">
    <name type="scientific">Vitis vinifera</name>
    <name type="common">Grape</name>
    <dbReference type="NCBI Taxonomy" id="29760"/>
    <lineage>
        <taxon>Eukaryota</taxon>
        <taxon>Viridiplantae</taxon>
        <taxon>Streptophyta</taxon>
        <taxon>Embryophyta</taxon>
        <taxon>Tracheophyta</taxon>
        <taxon>Spermatophyta</taxon>
        <taxon>Magnoliopsida</taxon>
        <taxon>eudicotyledons</taxon>
        <taxon>Gunneridae</taxon>
        <taxon>Pentapetalae</taxon>
        <taxon>rosids</taxon>
        <taxon>Vitales</taxon>
        <taxon>Vitaceae</taxon>
        <taxon>Viteae</taxon>
        <taxon>Vitis</taxon>
    </lineage>
</organism>
<dbReference type="Pfam" id="PF19259">
    <property type="entry name" value="Ty3_capsid"/>
    <property type="match status" value="1"/>
</dbReference>
<name>A5BCA5_VITVI</name>